<dbReference type="AlphaFoldDB" id="A0A2S3VZL8"/>
<evidence type="ECO:0000313" key="2">
    <source>
        <dbReference type="Proteomes" id="UP000237344"/>
    </source>
</evidence>
<evidence type="ECO:0000313" key="1">
    <source>
        <dbReference type="EMBL" id="POF62060.1"/>
    </source>
</evidence>
<protein>
    <submittedName>
        <fullName evidence="1">Uncharacterized protein</fullName>
    </submittedName>
</protein>
<gene>
    <name evidence="1" type="ORF">KMAL_23410</name>
</gene>
<dbReference type="EMBL" id="POTC01000035">
    <property type="protein sequence ID" value="POF62060.1"/>
    <property type="molecule type" value="Genomic_DNA"/>
</dbReference>
<accession>A0A2S3VZL8</accession>
<keyword evidence="2" id="KW-1185">Reference proteome</keyword>
<dbReference type="Proteomes" id="UP000237344">
    <property type="component" value="Unassembled WGS sequence"/>
</dbReference>
<comment type="caution">
    <text evidence="1">The sequence shown here is derived from an EMBL/GenBank/DDBJ whole genome shotgun (WGS) entry which is preliminary data.</text>
</comment>
<reference evidence="1 2" key="1">
    <citation type="submission" date="2018-01" db="EMBL/GenBank/DDBJ databases">
        <title>Draft Genome Sequence of Komagataeibacter maltaceti LMG 1529, a Vinegar Producing Acetic Acid Bacterium Isolated from Malt Vinegar Brewery Acetifiers.</title>
        <authorList>
            <person name="Zhang Q."/>
            <person name="Hollensteiner J."/>
            <person name="Poehlein A."/>
            <person name="Daniel R."/>
        </authorList>
    </citation>
    <scope>NUCLEOTIDE SEQUENCE [LARGE SCALE GENOMIC DNA]</scope>
    <source>
        <strain evidence="1 2">LMG 1529</strain>
    </source>
</reference>
<name>A0A2S3VZL8_9PROT</name>
<organism evidence="1 2">
    <name type="scientific">Novacetimonas maltaceti</name>
    <dbReference type="NCBI Taxonomy" id="1203393"/>
    <lineage>
        <taxon>Bacteria</taxon>
        <taxon>Pseudomonadati</taxon>
        <taxon>Pseudomonadota</taxon>
        <taxon>Alphaproteobacteria</taxon>
        <taxon>Acetobacterales</taxon>
        <taxon>Acetobacteraceae</taxon>
        <taxon>Novacetimonas</taxon>
    </lineage>
</organism>
<sequence>MNTAMENTKQDFQIHDPVAHAMNMIRLFGARASGIANLRSGMCFSAGDLEMAVTWARVRNSIQNLMNEGDSLPPLQLPH</sequence>
<proteinExistence type="predicted"/>